<proteinExistence type="predicted"/>
<sequence>MDAQGRGRADDVDPADQWVLNPNTGEYELRLAPSSPQSGVPGPRKPPAADTDPPARARTDAPGRP</sequence>
<evidence type="ECO:0000313" key="3">
    <source>
        <dbReference type="Proteomes" id="UP001550603"/>
    </source>
</evidence>
<reference evidence="2 3" key="1">
    <citation type="submission" date="2024-06" db="EMBL/GenBank/DDBJ databases">
        <title>The Natural Products Discovery Center: Release of the First 8490 Sequenced Strains for Exploring Actinobacteria Biosynthetic Diversity.</title>
        <authorList>
            <person name="Kalkreuter E."/>
            <person name="Kautsar S.A."/>
            <person name="Yang D."/>
            <person name="Bader C.D."/>
            <person name="Teijaro C.N."/>
            <person name="Fluegel L."/>
            <person name="Davis C.M."/>
            <person name="Simpson J.R."/>
            <person name="Lauterbach L."/>
            <person name="Steele A.D."/>
            <person name="Gui C."/>
            <person name="Meng S."/>
            <person name="Li G."/>
            <person name="Viehrig K."/>
            <person name="Ye F."/>
            <person name="Su P."/>
            <person name="Kiefer A.F."/>
            <person name="Nichols A."/>
            <person name="Cepeda A.J."/>
            <person name="Yan W."/>
            <person name="Fan B."/>
            <person name="Jiang Y."/>
            <person name="Adhikari A."/>
            <person name="Zheng C.-J."/>
            <person name="Schuster L."/>
            <person name="Cowan T.M."/>
            <person name="Smanski M.J."/>
            <person name="Chevrette M.G."/>
            <person name="De Carvalho L.P.S."/>
            <person name="Shen B."/>
        </authorList>
    </citation>
    <scope>NUCLEOTIDE SEQUENCE [LARGE SCALE GENOMIC DNA]</scope>
    <source>
        <strain evidence="2 3">NPDC019583</strain>
    </source>
</reference>
<name>A0ABV2Y7L1_9ACTN</name>
<gene>
    <name evidence="2" type="ORF">ABZ568_38485</name>
</gene>
<comment type="caution">
    <text evidence="2">The sequence shown here is derived from an EMBL/GenBank/DDBJ whole genome shotgun (WGS) entry which is preliminary data.</text>
</comment>
<evidence type="ECO:0000256" key="1">
    <source>
        <dbReference type="SAM" id="MobiDB-lite"/>
    </source>
</evidence>
<feature type="region of interest" description="Disordered" evidence="1">
    <location>
        <begin position="28"/>
        <end position="65"/>
    </location>
</feature>
<feature type="non-terminal residue" evidence="2">
    <location>
        <position position="65"/>
    </location>
</feature>
<protein>
    <submittedName>
        <fullName evidence="2">LytR family transcriptional regulator</fullName>
    </submittedName>
</protein>
<organism evidence="2 3">
    <name type="scientific">Streptomyces olindensis</name>
    <dbReference type="NCBI Taxonomy" id="358823"/>
    <lineage>
        <taxon>Bacteria</taxon>
        <taxon>Bacillati</taxon>
        <taxon>Actinomycetota</taxon>
        <taxon>Actinomycetes</taxon>
        <taxon>Kitasatosporales</taxon>
        <taxon>Streptomycetaceae</taxon>
        <taxon>Streptomyces</taxon>
    </lineage>
</organism>
<feature type="compositionally biased region" description="Basic and acidic residues" evidence="1">
    <location>
        <begin position="53"/>
        <end position="65"/>
    </location>
</feature>
<feature type="region of interest" description="Disordered" evidence="1">
    <location>
        <begin position="1"/>
        <end position="20"/>
    </location>
</feature>
<evidence type="ECO:0000313" key="2">
    <source>
        <dbReference type="EMBL" id="MEU2272229.1"/>
    </source>
</evidence>
<feature type="compositionally biased region" description="Basic and acidic residues" evidence="1">
    <location>
        <begin position="1"/>
        <end position="11"/>
    </location>
</feature>
<accession>A0ABV2Y7L1</accession>
<keyword evidence="3" id="KW-1185">Reference proteome</keyword>
<dbReference type="Proteomes" id="UP001550603">
    <property type="component" value="Unassembled WGS sequence"/>
</dbReference>
<dbReference type="EMBL" id="JBEYBN010000098">
    <property type="protein sequence ID" value="MEU2272229.1"/>
    <property type="molecule type" value="Genomic_DNA"/>
</dbReference>